<accession>A0ABY9PC55</accession>
<name>A0ABY9PC55_9GAMM</name>
<evidence type="ECO:0000313" key="1">
    <source>
        <dbReference type="EMBL" id="WMT03988.1"/>
    </source>
</evidence>
<sequence length="130" mass="13695">MTTAVSMVLFPAAAFDLDWAHATLSAQGLEVAAAAQGLQVRWDEDGPVLRIAFVHGAQVAREAAAIAAGGGYADALRGCDARFEIAIDDLDEALDEMNTLIEVQTTLQEGTGGFLFNDWNGELSPNPSSD</sequence>
<proteinExistence type="predicted"/>
<dbReference type="EMBL" id="CP133568">
    <property type="protein sequence ID" value="WMT03988.1"/>
    <property type="molecule type" value="Genomic_DNA"/>
</dbReference>
<dbReference type="Proteomes" id="UP001229313">
    <property type="component" value="Chromosome"/>
</dbReference>
<dbReference type="RefSeq" id="WP_309152522.1">
    <property type="nucleotide sequence ID" value="NZ_CP133568.1"/>
</dbReference>
<reference evidence="1 2" key="1">
    <citation type="submission" date="2023-08" db="EMBL/GenBank/DDBJ databases">
        <title>The whole genome sequence of Lysobacter yananisis.</title>
        <authorList>
            <person name="Sun H."/>
        </authorList>
    </citation>
    <scope>NUCLEOTIDE SEQUENCE [LARGE SCALE GENOMIC DNA]</scope>
    <source>
        <strain evidence="1 2">SNNU513</strain>
    </source>
</reference>
<gene>
    <name evidence="1" type="ORF">RDV84_03830</name>
</gene>
<evidence type="ECO:0000313" key="2">
    <source>
        <dbReference type="Proteomes" id="UP001229313"/>
    </source>
</evidence>
<organism evidence="1 2">
    <name type="scientific">Lysobacter yananisis</name>
    <dbReference type="NCBI Taxonomy" id="1003114"/>
    <lineage>
        <taxon>Bacteria</taxon>
        <taxon>Pseudomonadati</taxon>
        <taxon>Pseudomonadota</taxon>
        <taxon>Gammaproteobacteria</taxon>
        <taxon>Lysobacterales</taxon>
        <taxon>Lysobacteraceae</taxon>
        <taxon>Lysobacter</taxon>
    </lineage>
</organism>
<keyword evidence="2" id="KW-1185">Reference proteome</keyword>
<protein>
    <submittedName>
        <fullName evidence="1">Uncharacterized protein</fullName>
    </submittedName>
</protein>